<sequence>MSIWCYTFTNAWNVAFLWVFLVFGSGAWTSVMIVRRNQQQIAEMAAQGATRMEQVLRNGQWIEVPATELVLGDVLQVADGVASADLVLVSGCAVVNESMLTGEPMPLQKVAVEPMNPLPFDYQAHGKKHGIFAGTEVLQSVADEGSNSNRGSTVAVGVVMAIGGRTTKGKLIRMVLYPAAVKFKYTEQLPIVYSFMTIWAVICLAATLRYQGQGWVTGCFSGLAFLTQALNPMMAVSFTLGQSCAASRLKENSISCLNIGRIPIAGKIRTMVFDKTGTITHGGMDLAAVMPVVNGQFQEEVPASELPGLQEEIFLKALGGSDQSQRPKLETPATKGKSKTRGIAENDFKVKAACASKALPIEKLDRETVPGNWIAQSTGRSQFLGGAFGNDPSPCSSKSIESIESTERSKVPPSESRSEGARLMGARLSHQRTSMEQLVSK</sequence>
<feature type="domain" description="P-type ATPase A" evidence="12">
    <location>
        <begin position="53"/>
        <end position="175"/>
    </location>
</feature>
<evidence type="ECO:0000256" key="9">
    <source>
        <dbReference type="ARBA" id="ARBA00023136"/>
    </source>
</evidence>
<dbReference type="SUPFAM" id="SSF81653">
    <property type="entry name" value="Calcium ATPase, transduction domain A"/>
    <property type="match status" value="1"/>
</dbReference>
<dbReference type="PANTHER" id="PTHR45630">
    <property type="entry name" value="CATION-TRANSPORTING ATPASE-RELATED"/>
    <property type="match status" value="1"/>
</dbReference>
<dbReference type="Gene3D" id="2.70.150.10">
    <property type="entry name" value="Calcium-transporting ATPase, cytoplasmic transduction domain A"/>
    <property type="match status" value="1"/>
</dbReference>
<evidence type="ECO:0000256" key="10">
    <source>
        <dbReference type="SAM" id="MobiDB-lite"/>
    </source>
</evidence>
<evidence type="ECO:0000256" key="8">
    <source>
        <dbReference type="ARBA" id="ARBA00022989"/>
    </source>
</evidence>
<dbReference type="EMBL" id="CAXAMN010027472">
    <property type="protein sequence ID" value="CAK9110889.1"/>
    <property type="molecule type" value="Genomic_DNA"/>
</dbReference>
<keyword evidence="14" id="KW-1185">Reference proteome</keyword>
<evidence type="ECO:0000256" key="1">
    <source>
        <dbReference type="ARBA" id="ARBA00004141"/>
    </source>
</evidence>
<dbReference type="PANTHER" id="PTHR45630:SF11">
    <property type="entry name" value="CATION-TRANSPORTING P-TYPE ATPASE N-TERMINAL DOMAIN-CONTAINING PROTEIN"/>
    <property type="match status" value="1"/>
</dbReference>
<feature type="compositionally biased region" description="Basic and acidic residues" evidence="10">
    <location>
        <begin position="405"/>
        <end position="420"/>
    </location>
</feature>
<feature type="transmembrane region" description="Helical" evidence="11">
    <location>
        <begin position="12"/>
        <end position="34"/>
    </location>
</feature>
<evidence type="ECO:0000256" key="6">
    <source>
        <dbReference type="ARBA" id="ARBA00022842"/>
    </source>
</evidence>
<evidence type="ECO:0000256" key="3">
    <source>
        <dbReference type="ARBA" id="ARBA00022723"/>
    </source>
</evidence>
<dbReference type="Proteomes" id="UP001642484">
    <property type="component" value="Unassembled WGS sequence"/>
</dbReference>
<dbReference type="PROSITE" id="PS00154">
    <property type="entry name" value="ATPASE_E1_E2"/>
    <property type="match status" value="1"/>
</dbReference>
<evidence type="ECO:0000256" key="11">
    <source>
        <dbReference type="SAM" id="Phobius"/>
    </source>
</evidence>
<dbReference type="Pfam" id="PF00122">
    <property type="entry name" value="E1-E2_ATPase"/>
    <property type="match status" value="1"/>
</dbReference>
<evidence type="ECO:0000256" key="7">
    <source>
        <dbReference type="ARBA" id="ARBA00022967"/>
    </source>
</evidence>
<keyword evidence="9 11" id="KW-0472">Membrane</keyword>
<evidence type="ECO:0000313" key="13">
    <source>
        <dbReference type="EMBL" id="CAK9110889.1"/>
    </source>
</evidence>
<evidence type="ECO:0000313" key="14">
    <source>
        <dbReference type="Proteomes" id="UP001642484"/>
    </source>
</evidence>
<feature type="region of interest" description="Disordered" evidence="10">
    <location>
        <begin position="320"/>
        <end position="342"/>
    </location>
</feature>
<feature type="transmembrane region" description="Helical" evidence="11">
    <location>
        <begin position="191"/>
        <end position="208"/>
    </location>
</feature>
<reference evidence="13 14" key="1">
    <citation type="submission" date="2024-02" db="EMBL/GenBank/DDBJ databases">
        <authorList>
            <person name="Chen Y."/>
            <person name="Shah S."/>
            <person name="Dougan E. K."/>
            <person name="Thang M."/>
            <person name="Chan C."/>
        </authorList>
    </citation>
    <scope>NUCLEOTIDE SEQUENCE [LARGE SCALE GENOMIC DNA]</scope>
</reference>
<name>A0ABP0SEV6_9DINO</name>
<keyword evidence="4" id="KW-0547">Nucleotide-binding</keyword>
<accession>A0ABP0SEV6</accession>
<feature type="region of interest" description="Disordered" evidence="10">
    <location>
        <begin position="384"/>
        <end position="441"/>
    </location>
</feature>
<dbReference type="InterPro" id="IPR018303">
    <property type="entry name" value="ATPase_P-typ_P_site"/>
</dbReference>
<keyword evidence="8 11" id="KW-1133">Transmembrane helix</keyword>
<gene>
    <name evidence="13" type="ORF">CCMP2556_LOCUS51504</name>
</gene>
<evidence type="ECO:0000256" key="5">
    <source>
        <dbReference type="ARBA" id="ARBA00022840"/>
    </source>
</evidence>
<feature type="compositionally biased region" description="Low complexity" evidence="10">
    <location>
        <begin position="392"/>
        <end position="403"/>
    </location>
</feature>
<evidence type="ECO:0000259" key="12">
    <source>
        <dbReference type="Pfam" id="PF00122"/>
    </source>
</evidence>
<comment type="subcellular location">
    <subcellularLocation>
        <location evidence="1">Membrane</location>
        <topology evidence="1">Multi-pass membrane protein</topology>
    </subcellularLocation>
</comment>
<dbReference type="InterPro" id="IPR008250">
    <property type="entry name" value="ATPase_P-typ_transduc_dom_A_sf"/>
</dbReference>
<protein>
    <recommendedName>
        <fullName evidence="12">P-type ATPase A domain-containing protein</fullName>
    </recommendedName>
</protein>
<dbReference type="InterPro" id="IPR059000">
    <property type="entry name" value="ATPase_P-type_domA"/>
</dbReference>
<keyword evidence="7" id="KW-1278">Translocase</keyword>
<evidence type="ECO:0000256" key="2">
    <source>
        <dbReference type="ARBA" id="ARBA00022692"/>
    </source>
</evidence>
<dbReference type="InterPro" id="IPR006544">
    <property type="entry name" value="P-type_TPase_V"/>
</dbReference>
<keyword evidence="6" id="KW-0460">Magnesium</keyword>
<feature type="compositionally biased region" description="Polar residues" evidence="10">
    <location>
        <begin position="431"/>
        <end position="441"/>
    </location>
</feature>
<keyword evidence="2 11" id="KW-0812">Transmembrane</keyword>
<evidence type="ECO:0000256" key="4">
    <source>
        <dbReference type="ARBA" id="ARBA00022741"/>
    </source>
</evidence>
<proteinExistence type="predicted"/>
<comment type="caution">
    <text evidence="13">The sequence shown here is derived from an EMBL/GenBank/DDBJ whole genome shotgun (WGS) entry which is preliminary data.</text>
</comment>
<keyword evidence="5" id="KW-0067">ATP-binding</keyword>
<keyword evidence="3" id="KW-0479">Metal-binding</keyword>
<organism evidence="13 14">
    <name type="scientific">Durusdinium trenchii</name>
    <dbReference type="NCBI Taxonomy" id="1381693"/>
    <lineage>
        <taxon>Eukaryota</taxon>
        <taxon>Sar</taxon>
        <taxon>Alveolata</taxon>
        <taxon>Dinophyceae</taxon>
        <taxon>Suessiales</taxon>
        <taxon>Symbiodiniaceae</taxon>
        <taxon>Durusdinium</taxon>
    </lineage>
</organism>